<keyword evidence="2" id="KW-0805">Transcription regulation</keyword>
<evidence type="ECO:0000259" key="9">
    <source>
        <dbReference type="PROSITE" id="PS50888"/>
    </source>
</evidence>
<dbReference type="Pfam" id="PF00010">
    <property type="entry name" value="HLH"/>
    <property type="match status" value="1"/>
</dbReference>
<dbReference type="AlphaFoldDB" id="A0A1S3R4N1"/>
<accession>A0A1S3R4N1</accession>
<feature type="region of interest" description="Disordered" evidence="8">
    <location>
        <begin position="312"/>
        <end position="358"/>
    </location>
</feature>
<gene>
    <name evidence="11" type="primary">LOC106599996</name>
</gene>
<feature type="compositionally biased region" description="Low complexity" evidence="8">
    <location>
        <begin position="505"/>
        <end position="523"/>
    </location>
</feature>
<dbReference type="InterPro" id="IPR036638">
    <property type="entry name" value="HLH_DNA-bd_sf"/>
</dbReference>
<evidence type="ECO:0000256" key="1">
    <source>
        <dbReference type="ARBA" id="ARBA00004123"/>
    </source>
</evidence>
<dbReference type="GO" id="GO:0000978">
    <property type="term" value="F:RNA polymerase II cis-regulatory region sequence-specific DNA binding"/>
    <property type="evidence" value="ECO:0007669"/>
    <property type="project" value="TreeGrafter"/>
</dbReference>
<evidence type="ECO:0000313" key="11">
    <source>
        <dbReference type="RefSeq" id="XP_014046807.1"/>
    </source>
</evidence>
<keyword evidence="4" id="KW-0804">Transcription</keyword>
<name>A0A1S3R4N1_SALSA</name>
<dbReference type="Proteomes" id="UP001652741">
    <property type="component" value="Chromosome ssa03"/>
</dbReference>
<feature type="compositionally biased region" description="Polar residues" evidence="8">
    <location>
        <begin position="56"/>
        <end position="65"/>
    </location>
</feature>
<dbReference type="GeneID" id="106599996"/>
<dbReference type="GO" id="GO:0000981">
    <property type="term" value="F:DNA-binding transcription factor activity, RNA polymerase II-specific"/>
    <property type="evidence" value="ECO:0007669"/>
    <property type="project" value="TreeGrafter"/>
</dbReference>
<dbReference type="GO" id="GO:0005634">
    <property type="term" value="C:nucleus"/>
    <property type="evidence" value="ECO:0007669"/>
    <property type="project" value="UniProtKB-SubCell"/>
</dbReference>
<protein>
    <recommendedName>
        <fullName evidence="6">Transcription factor E2-alpha</fullName>
    </recommendedName>
    <alternativeName>
        <fullName evidence="7">Transcription factor 3</fullName>
    </alternativeName>
</protein>
<dbReference type="Gene3D" id="4.10.280.10">
    <property type="entry name" value="Helix-loop-helix DNA-binding domain"/>
    <property type="match status" value="1"/>
</dbReference>
<organism evidence="10 11">
    <name type="scientific">Salmo salar</name>
    <name type="common">Atlantic salmon</name>
    <dbReference type="NCBI Taxonomy" id="8030"/>
    <lineage>
        <taxon>Eukaryota</taxon>
        <taxon>Metazoa</taxon>
        <taxon>Chordata</taxon>
        <taxon>Craniata</taxon>
        <taxon>Vertebrata</taxon>
        <taxon>Euteleostomi</taxon>
        <taxon>Actinopterygii</taxon>
        <taxon>Neopterygii</taxon>
        <taxon>Teleostei</taxon>
        <taxon>Protacanthopterygii</taxon>
        <taxon>Salmoniformes</taxon>
        <taxon>Salmonidae</taxon>
        <taxon>Salmoninae</taxon>
        <taxon>Salmo</taxon>
    </lineage>
</organism>
<evidence type="ECO:0000313" key="10">
    <source>
        <dbReference type="Proteomes" id="UP001652741"/>
    </source>
</evidence>
<dbReference type="PANTHER" id="PTHR11793">
    <property type="entry name" value="BASIC HELIX-LOOP-HELIX TRANSCRIPTION FACTOR"/>
    <property type="match status" value="1"/>
</dbReference>
<reference evidence="11" key="1">
    <citation type="submission" date="2025-08" db="UniProtKB">
        <authorList>
            <consortium name="RefSeq"/>
        </authorList>
    </citation>
    <scope>IDENTIFICATION</scope>
</reference>
<evidence type="ECO:0000256" key="5">
    <source>
        <dbReference type="ARBA" id="ARBA00023242"/>
    </source>
</evidence>
<feature type="region of interest" description="Disordered" evidence="8">
    <location>
        <begin position="111"/>
        <end position="163"/>
    </location>
</feature>
<feature type="domain" description="BHLH" evidence="9">
    <location>
        <begin position="539"/>
        <end position="592"/>
    </location>
</feature>
<evidence type="ECO:0000256" key="2">
    <source>
        <dbReference type="ARBA" id="ARBA00023015"/>
    </source>
</evidence>
<sequence length="643" mass="68155">MATVGTDKELSDLLDFSAMFAPPVSNGKIRPTTLASSQFGGSGIDERSGPGPWASGEQNSPSFNQGRGYGEGAHYNEHEGLASTHLFGSGIVGKGERGPYSSFVAQPGFMPSEMPMPSPDALSPSGLKSGSQFYPSQFNPRRRPTQESMDAQPKKIRKVPPGLPSSVYALASGEEYNRDGAGYPASKPGNVGYPGSFYMQGLHPSPDPWSSAGSMGQPGYSTAMLGNSPHLGQPTPFTAINPQDRLKRQPLPLSPQNYPLHGSEVNGSFHSGSTGYGVSNHTSPINGTDTIMANRGTGSSGDEIGKALASIYPSDHNSNTFPSSPSTPVGSPQAIAGSASQWPRGSGQATPSPNFEGGLQALQNKMEDRLEEAIHVLQRHAGGQGGPGGLADMHSLLSAGIGGLAQAFNNAGLGLANRLPSLMSNHHEDSTGGGVHGHHGPPSGSQPEGFTSLSRSTHSSSGSDIKREDKEDDENSSVADKSEDEKKDSKARTRTREMFSFQTFSSSLSDTGADSSSCSTASLNDENLTAEEKEKRERERRSANNVRERVRVRDINEAFRELGKMVQVHLRSDKAQTKLLILQQAAQVIMGLEKQVRERNLNPKAACLKRREEEKVSGVDPQMQMGGGHPGLGGDGHNSVSHM</sequence>
<dbReference type="PANTHER" id="PTHR11793:SF7">
    <property type="entry name" value="TRANSCRIPTION FACTOR E2-ALPHA"/>
    <property type="match status" value="1"/>
</dbReference>
<feature type="compositionally biased region" description="Polar residues" evidence="8">
    <location>
        <begin position="338"/>
        <end position="353"/>
    </location>
</feature>
<feature type="compositionally biased region" description="Gly residues" evidence="8">
    <location>
        <begin position="625"/>
        <end position="636"/>
    </location>
</feature>
<dbReference type="GO" id="GO:0046983">
    <property type="term" value="F:protein dimerization activity"/>
    <property type="evidence" value="ECO:0007669"/>
    <property type="project" value="InterPro"/>
</dbReference>
<dbReference type="InterPro" id="IPR051098">
    <property type="entry name" value="NeuroDiff_E-box_TFs"/>
</dbReference>
<feature type="compositionally biased region" description="Basic and acidic residues" evidence="8">
    <location>
        <begin position="480"/>
        <end position="497"/>
    </location>
</feature>
<dbReference type="InterPro" id="IPR011598">
    <property type="entry name" value="bHLH_dom"/>
</dbReference>
<dbReference type="PROSITE" id="PS50888">
    <property type="entry name" value="BHLH"/>
    <property type="match status" value="1"/>
</dbReference>
<dbReference type="GO" id="GO:0005667">
    <property type="term" value="C:transcription regulator complex"/>
    <property type="evidence" value="ECO:0007669"/>
    <property type="project" value="TreeGrafter"/>
</dbReference>
<keyword evidence="10" id="KW-1185">Reference proteome</keyword>
<feature type="compositionally biased region" description="Low complexity" evidence="8">
    <location>
        <begin position="317"/>
        <end position="328"/>
    </location>
</feature>
<proteinExistence type="predicted"/>
<feature type="compositionally biased region" description="Low complexity" evidence="8">
    <location>
        <begin position="440"/>
        <end position="463"/>
    </location>
</feature>
<feature type="compositionally biased region" description="Basic and acidic residues" evidence="8">
    <location>
        <begin position="530"/>
        <end position="545"/>
    </location>
</feature>
<dbReference type="FunFam" id="4.10.280.10:FF:000001">
    <property type="entry name" value="Putative transcription factor 12"/>
    <property type="match status" value="1"/>
</dbReference>
<feature type="region of interest" description="Disordered" evidence="8">
    <location>
        <begin position="612"/>
        <end position="643"/>
    </location>
</feature>
<evidence type="ECO:0000256" key="7">
    <source>
        <dbReference type="ARBA" id="ARBA00041234"/>
    </source>
</evidence>
<dbReference type="SUPFAM" id="SSF47459">
    <property type="entry name" value="HLH, helix-loop-helix DNA-binding domain"/>
    <property type="match status" value="1"/>
</dbReference>
<feature type="region of interest" description="Disordered" evidence="8">
    <location>
        <begin position="27"/>
        <end position="75"/>
    </location>
</feature>
<dbReference type="RefSeq" id="XP_014046807.1">
    <property type="nucleotide sequence ID" value="XM_014191332.2"/>
</dbReference>
<feature type="compositionally biased region" description="Polar residues" evidence="8">
    <location>
        <begin position="126"/>
        <end position="139"/>
    </location>
</feature>
<evidence type="ECO:0000256" key="3">
    <source>
        <dbReference type="ARBA" id="ARBA00023125"/>
    </source>
</evidence>
<dbReference type="CDD" id="cd18945">
    <property type="entry name" value="bHLH_E-protein_TCF4_E2-2"/>
    <property type="match status" value="1"/>
</dbReference>
<keyword evidence="3" id="KW-0238">DNA-binding</keyword>
<evidence type="ECO:0000256" key="8">
    <source>
        <dbReference type="SAM" id="MobiDB-lite"/>
    </source>
</evidence>
<comment type="subcellular location">
    <subcellularLocation>
        <location evidence="1">Nucleus</location>
    </subcellularLocation>
</comment>
<feature type="region of interest" description="Disordered" evidence="8">
    <location>
        <begin position="423"/>
        <end position="545"/>
    </location>
</feature>
<keyword evidence="5" id="KW-0539">Nucleus</keyword>
<evidence type="ECO:0000256" key="4">
    <source>
        <dbReference type="ARBA" id="ARBA00023163"/>
    </source>
</evidence>
<dbReference type="GO" id="GO:0000785">
    <property type="term" value="C:chromatin"/>
    <property type="evidence" value="ECO:0007669"/>
    <property type="project" value="TreeGrafter"/>
</dbReference>
<evidence type="ECO:0000256" key="6">
    <source>
        <dbReference type="ARBA" id="ARBA00041064"/>
    </source>
</evidence>
<dbReference type="SMART" id="SM00353">
    <property type="entry name" value="HLH"/>
    <property type="match status" value="1"/>
</dbReference>